<dbReference type="PANTHER" id="PTHR10039:SF5">
    <property type="entry name" value="NACHT DOMAIN-CONTAINING PROTEIN"/>
    <property type="match status" value="1"/>
</dbReference>
<dbReference type="SUPFAM" id="SSF52540">
    <property type="entry name" value="P-loop containing nucleoside triphosphate hydrolases"/>
    <property type="match status" value="1"/>
</dbReference>
<feature type="domain" description="DUF7791" evidence="3">
    <location>
        <begin position="445"/>
        <end position="595"/>
    </location>
</feature>
<keyword evidence="1" id="KW-0677">Repeat</keyword>
<organism evidence="4 5">
    <name type="scientific">Immersiella caudata</name>
    <dbReference type="NCBI Taxonomy" id="314043"/>
    <lineage>
        <taxon>Eukaryota</taxon>
        <taxon>Fungi</taxon>
        <taxon>Dikarya</taxon>
        <taxon>Ascomycota</taxon>
        <taxon>Pezizomycotina</taxon>
        <taxon>Sordariomycetes</taxon>
        <taxon>Sordariomycetidae</taxon>
        <taxon>Sordariales</taxon>
        <taxon>Lasiosphaeriaceae</taxon>
        <taxon>Immersiella</taxon>
    </lineage>
</organism>
<sequence length="714" mass="79932">MEALIAIALAGNVVQFCGAAAKVISQTAAARNSGNLDELPNLRKNGEYATKLADTITARLSSDSQELAQASAKFAWFHNTVTDFERKLDRFRNALVLASILALRTKTDADNSKIITHLEHLEEKLKQTPERTLRRNEDTIHIAMLRSQVSRGLSAMDQQLSRWVSDPYWINGKAGSGNSTLMKFIVNSERTSRALARWAKPNKLILLRFLICKRESARFLAFMWNLGTPLQKSSTGMLRALLHEVLVQHPELLLAVFPSLYSSWSNEEAGTPPTYAELKLAFRLLLGKSGKSASFLKLCIFIDGIDELKGDYRDLSTFLRSLASENTKIVLSSRPITPCISVFKGCPRLELQFLTIKDMELFVKSNLSSHPSMADLIRVFPAEAKELEQDITLEASGVFLWVKIVVQLLVDGLEAGDDMKDLQSKLTALPPDLRDLYQRMLDKMSREYKSQAAEIFQVIHEWKMWVPDQPLLPLPLSFATESPAKAIDQEVGPLVPQTIQWRQRNIEARIRSRCCGLVELHQLKVPLIQDQWSDAPQSSAVETVPAVEYLHRTVAEFLLAEDVSQGICEMARSSGFDATLMLAYASLSMLKVTETQKKLELVQYMKNTVTFCREGTFSSITALEDIIRDGSDYELPRSSCWGDGIDTSSRSSTTLVGFYFPNLQRAVARVPFIQPTHHRVLGAGANGTPSIFKAQDEHRGHEFESQICSSSAHH</sequence>
<dbReference type="InterPro" id="IPR027417">
    <property type="entry name" value="P-loop_NTPase"/>
</dbReference>
<dbReference type="AlphaFoldDB" id="A0AA39WRS2"/>
<dbReference type="Gene3D" id="3.40.50.300">
    <property type="entry name" value="P-loop containing nucleotide triphosphate hydrolases"/>
    <property type="match status" value="1"/>
</dbReference>
<keyword evidence="5" id="KW-1185">Reference proteome</keyword>
<accession>A0AA39WRS2</accession>
<protein>
    <recommendedName>
        <fullName evidence="6">NACHT domain-containing protein</fullName>
    </recommendedName>
</protein>
<dbReference type="EMBL" id="JAULSU010000004">
    <property type="protein sequence ID" value="KAK0620160.1"/>
    <property type="molecule type" value="Genomic_DNA"/>
</dbReference>
<evidence type="ECO:0000313" key="5">
    <source>
        <dbReference type="Proteomes" id="UP001175000"/>
    </source>
</evidence>
<dbReference type="InterPro" id="IPR056884">
    <property type="entry name" value="NPHP3-like_N"/>
</dbReference>
<evidence type="ECO:0000259" key="3">
    <source>
        <dbReference type="Pfam" id="PF25053"/>
    </source>
</evidence>
<name>A0AA39WRS2_9PEZI</name>
<evidence type="ECO:0000259" key="2">
    <source>
        <dbReference type="Pfam" id="PF24883"/>
    </source>
</evidence>
<dbReference type="Proteomes" id="UP001175000">
    <property type="component" value="Unassembled WGS sequence"/>
</dbReference>
<gene>
    <name evidence="4" type="ORF">B0T14DRAFT_586264</name>
</gene>
<evidence type="ECO:0000313" key="4">
    <source>
        <dbReference type="EMBL" id="KAK0620160.1"/>
    </source>
</evidence>
<comment type="caution">
    <text evidence="4">The sequence shown here is derived from an EMBL/GenBank/DDBJ whole genome shotgun (WGS) entry which is preliminary data.</text>
</comment>
<evidence type="ECO:0000256" key="1">
    <source>
        <dbReference type="ARBA" id="ARBA00022737"/>
    </source>
</evidence>
<reference evidence="4" key="1">
    <citation type="submission" date="2023-06" db="EMBL/GenBank/DDBJ databases">
        <title>Genome-scale phylogeny and comparative genomics of the fungal order Sordariales.</title>
        <authorList>
            <consortium name="Lawrence Berkeley National Laboratory"/>
            <person name="Hensen N."/>
            <person name="Bonometti L."/>
            <person name="Westerberg I."/>
            <person name="Brannstrom I.O."/>
            <person name="Guillou S."/>
            <person name="Cros-Aarteil S."/>
            <person name="Calhoun S."/>
            <person name="Haridas S."/>
            <person name="Kuo A."/>
            <person name="Mondo S."/>
            <person name="Pangilinan J."/>
            <person name="Riley R."/>
            <person name="Labutti K."/>
            <person name="Andreopoulos B."/>
            <person name="Lipzen A."/>
            <person name="Chen C."/>
            <person name="Yanf M."/>
            <person name="Daum C."/>
            <person name="Ng V."/>
            <person name="Clum A."/>
            <person name="Steindorff A."/>
            <person name="Ohm R."/>
            <person name="Martin F."/>
            <person name="Silar P."/>
            <person name="Natvig D."/>
            <person name="Lalanne C."/>
            <person name="Gautier V."/>
            <person name="Ament-Velasquez S.L."/>
            <person name="Kruys A."/>
            <person name="Hutchinson M.I."/>
            <person name="Powell A.J."/>
            <person name="Barry K."/>
            <person name="Miller A.N."/>
            <person name="Grigoriev I.V."/>
            <person name="Debuchy R."/>
            <person name="Gladieux P."/>
            <person name="Thoren M.H."/>
            <person name="Johannesson H."/>
        </authorList>
    </citation>
    <scope>NUCLEOTIDE SEQUENCE</scope>
    <source>
        <strain evidence="4">CBS 606.72</strain>
    </source>
</reference>
<dbReference type="Pfam" id="PF24883">
    <property type="entry name" value="NPHP3_N"/>
    <property type="match status" value="1"/>
</dbReference>
<dbReference type="Pfam" id="PF25053">
    <property type="entry name" value="DUF7791"/>
    <property type="match status" value="1"/>
</dbReference>
<dbReference type="InterPro" id="IPR056693">
    <property type="entry name" value="DUF7791"/>
</dbReference>
<dbReference type="PANTHER" id="PTHR10039">
    <property type="entry name" value="AMELOGENIN"/>
    <property type="match status" value="1"/>
</dbReference>
<evidence type="ECO:0008006" key="6">
    <source>
        <dbReference type="Google" id="ProtNLM"/>
    </source>
</evidence>
<proteinExistence type="predicted"/>
<feature type="domain" description="Nephrocystin 3-like N-terminal" evidence="2">
    <location>
        <begin position="158"/>
        <end position="334"/>
    </location>
</feature>